<organism evidence="2 3">
    <name type="scientific">Daphnia magna</name>
    <dbReference type="NCBI Taxonomy" id="35525"/>
    <lineage>
        <taxon>Eukaryota</taxon>
        <taxon>Metazoa</taxon>
        <taxon>Ecdysozoa</taxon>
        <taxon>Arthropoda</taxon>
        <taxon>Crustacea</taxon>
        <taxon>Branchiopoda</taxon>
        <taxon>Diplostraca</taxon>
        <taxon>Cladocera</taxon>
        <taxon>Anomopoda</taxon>
        <taxon>Daphniidae</taxon>
        <taxon>Daphnia</taxon>
    </lineage>
</organism>
<name>A0ABR0A5W6_9CRUS</name>
<gene>
    <name evidence="2" type="ORF">OUZ56_002497</name>
</gene>
<dbReference type="Proteomes" id="UP001234178">
    <property type="component" value="Unassembled WGS sequence"/>
</dbReference>
<proteinExistence type="predicted"/>
<dbReference type="EMBL" id="JAOYFB010000036">
    <property type="protein sequence ID" value="KAK4020531.1"/>
    <property type="molecule type" value="Genomic_DNA"/>
</dbReference>
<evidence type="ECO:0000256" key="1">
    <source>
        <dbReference type="SAM" id="MobiDB-lite"/>
    </source>
</evidence>
<sequence length="127" mass="14121">MATGQVVSSGSFVIEKEQKVPYVTSNIESKVALQQSEPKAIEKVQSTNTTGTQDKVPVVNKANDKKAYDSVADEGGQINEEFEFREEAGGYEDDEEDNFESMEDENGPTEMDEEGGYKDEDEEFEDC</sequence>
<keyword evidence="3" id="KW-1185">Reference proteome</keyword>
<accession>A0ABR0A5W6</accession>
<comment type="caution">
    <text evidence="2">The sequence shown here is derived from an EMBL/GenBank/DDBJ whole genome shotgun (WGS) entry which is preliminary data.</text>
</comment>
<protein>
    <submittedName>
        <fullName evidence="2">Uncharacterized protein</fullName>
    </submittedName>
</protein>
<reference evidence="2 3" key="1">
    <citation type="journal article" date="2023" name="Nucleic Acids Res.">
        <title>The hologenome of Daphnia magna reveals possible DNA methylation and microbiome-mediated evolution of the host genome.</title>
        <authorList>
            <person name="Chaturvedi A."/>
            <person name="Li X."/>
            <person name="Dhandapani V."/>
            <person name="Marshall H."/>
            <person name="Kissane S."/>
            <person name="Cuenca-Cambronero M."/>
            <person name="Asole G."/>
            <person name="Calvet F."/>
            <person name="Ruiz-Romero M."/>
            <person name="Marangio P."/>
            <person name="Guigo R."/>
            <person name="Rago D."/>
            <person name="Mirbahai L."/>
            <person name="Eastwood N."/>
            <person name="Colbourne J.K."/>
            <person name="Zhou J."/>
            <person name="Mallon E."/>
            <person name="Orsini L."/>
        </authorList>
    </citation>
    <scope>NUCLEOTIDE SEQUENCE [LARGE SCALE GENOMIC DNA]</scope>
    <source>
        <strain evidence="2">LRV0_1</strain>
    </source>
</reference>
<evidence type="ECO:0000313" key="3">
    <source>
        <dbReference type="Proteomes" id="UP001234178"/>
    </source>
</evidence>
<feature type="region of interest" description="Disordered" evidence="1">
    <location>
        <begin position="38"/>
        <end position="127"/>
    </location>
</feature>
<evidence type="ECO:0000313" key="2">
    <source>
        <dbReference type="EMBL" id="KAK4020531.1"/>
    </source>
</evidence>
<feature type="compositionally biased region" description="Polar residues" evidence="1">
    <location>
        <begin position="44"/>
        <end position="53"/>
    </location>
</feature>
<feature type="compositionally biased region" description="Acidic residues" evidence="1">
    <location>
        <begin position="80"/>
        <end position="127"/>
    </location>
</feature>